<dbReference type="PANTHER" id="PTHR43046:SF14">
    <property type="entry name" value="MUTT_NUDIX FAMILY PROTEIN"/>
    <property type="match status" value="1"/>
</dbReference>
<dbReference type="InterPro" id="IPR056238">
    <property type="entry name" value="YunG-like"/>
</dbReference>
<dbReference type="EMBL" id="BONJ01000001">
    <property type="protein sequence ID" value="GIG11781.1"/>
    <property type="molecule type" value="Genomic_DNA"/>
</dbReference>
<dbReference type="PROSITE" id="PS00893">
    <property type="entry name" value="NUDIX_BOX"/>
    <property type="match status" value="1"/>
</dbReference>
<dbReference type="PANTHER" id="PTHR43046">
    <property type="entry name" value="GDP-MANNOSE MANNOSYL HYDROLASE"/>
    <property type="match status" value="1"/>
</dbReference>
<dbReference type="RefSeq" id="WP_166380620.1">
    <property type="nucleotide sequence ID" value="NZ_BAAATT010000011.1"/>
</dbReference>
<evidence type="ECO:0000313" key="6">
    <source>
        <dbReference type="EMBL" id="GIG11781.1"/>
    </source>
</evidence>
<feature type="domain" description="Nudix hydrolase" evidence="5">
    <location>
        <begin position="137"/>
        <end position="271"/>
    </location>
</feature>
<evidence type="ECO:0000256" key="2">
    <source>
        <dbReference type="ARBA" id="ARBA00005582"/>
    </source>
</evidence>
<proteinExistence type="inferred from homology"/>
<protein>
    <recommendedName>
        <fullName evidence="5">Nudix hydrolase domain-containing protein</fullName>
    </recommendedName>
</protein>
<evidence type="ECO:0000313" key="7">
    <source>
        <dbReference type="Proteomes" id="UP000660339"/>
    </source>
</evidence>
<reference evidence="6" key="1">
    <citation type="submission" date="2021-01" db="EMBL/GenBank/DDBJ databases">
        <title>Whole genome shotgun sequence of Catellatospora methionotrophica NBRC 14553.</title>
        <authorList>
            <person name="Komaki H."/>
            <person name="Tamura T."/>
        </authorList>
    </citation>
    <scope>NUCLEOTIDE SEQUENCE</scope>
    <source>
        <strain evidence="6">NBRC 14553</strain>
    </source>
</reference>
<name>A0A8J3LB30_9ACTN</name>
<dbReference type="InterPro" id="IPR000086">
    <property type="entry name" value="NUDIX_hydrolase_dom"/>
</dbReference>
<dbReference type="GO" id="GO:0016787">
    <property type="term" value="F:hydrolase activity"/>
    <property type="evidence" value="ECO:0007669"/>
    <property type="project" value="UniProtKB-KW"/>
</dbReference>
<gene>
    <name evidence="6" type="ORF">Cme02nite_01130</name>
</gene>
<dbReference type="SUPFAM" id="SSF55811">
    <property type="entry name" value="Nudix"/>
    <property type="match status" value="1"/>
</dbReference>
<dbReference type="Pfam" id="PF00293">
    <property type="entry name" value="NUDIX"/>
    <property type="match status" value="1"/>
</dbReference>
<evidence type="ECO:0000256" key="1">
    <source>
        <dbReference type="ARBA" id="ARBA00001946"/>
    </source>
</evidence>
<evidence type="ECO:0000256" key="3">
    <source>
        <dbReference type="ARBA" id="ARBA00022801"/>
    </source>
</evidence>
<evidence type="ECO:0000259" key="5">
    <source>
        <dbReference type="PROSITE" id="PS51462"/>
    </source>
</evidence>
<sequence length="277" mass="29938">MLNLSLLRPIVREAWGPDTCDPVDLADWRPDNPGRGQCGVTALVVHDLLGGELLLGEVFEDGVRRGHHYWNRLPDGTEVDLTREQFHPGETVTGGVDVARPPGAPRRCRGQYELLRHRVRAGLHRAEGTHLPVPAGPPVRIAVVLLVDPAGAVLLQLRDRNARAEPGQWGLVGGHVEQGEDYEQAARRELAEETGLVVDAPLRLLWQDVRPDLAEGTSGVDMRAYTARCGVVPAGAIVVGEGQAAEFVSLAEAVKRDLTPTAAAVLSQILTRHGRAL</sequence>
<dbReference type="InterPro" id="IPR020084">
    <property type="entry name" value="NUDIX_hydrolase_CS"/>
</dbReference>
<dbReference type="Proteomes" id="UP000660339">
    <property type="component" value="Unassembled WGS sequence"/>
</dbReference>
<keyword evidence="3 4" id="KW-0378">Hydrolase</keyword>
<accession>A0A8J3LB30</accession>
<keyword evidence="7" id="KW-1185">Reference proteome</keyword>
<comment type="similarity">
    <text evidence="2 4">Belongs to the Nudix hydrolase family.</text>
</comment>
<dbReference type="InterPro" id="IPR020476">
    <property type="entry name" value="Nudix_hydrolase"/>
</dbReference>
<comment type="cofactor">
    <cofactor evidence="1">
        <name>Mg(2+)</name>
        <dbReference type="ChEBI" id="CHEBI:18420"/>
    </cofactor>
</comment>
<comment type="caution">
    <text evidence="6">The sequence shown here is derived from an EMBL/GenBank/DDBJ whole genome shotgun (WGS) entry which is preliminary data.</text>
</comment>
<dbReference type="Gene3D" id="3.90.79.10">
    <property type="entry name" value="Nucleoside Triphosphate Pyrophosphohydrolase"/>
    <property type="match status" value="1"/>
</dbReference>
<dbReference type="PRINTS" id="PR00502">
    <property type="entry name" value="NUDIXFAMILY"/>
</dbReference>
<dbReference type="AlphaFoldDB" id="A0A8J3LB30"/>
<organism evidence="6 7">
    <name type="scientific">Catellatospora methionotrophica</name>
    <dbReference type="NCBI Taxonomy" id="121620"/>
    <lineage>
        <taxon>Bacteria</taxon>
        <taxon>Bacillati</taxon>
        <taxon>Actinomycetota</taxon>
        <taxon>Actinomycetes</taxon>
        <taxon>Micromonosporales</taxon>
        <taxon>Micromonosporaceae</taxon>
        <taxon>Catellatospora</taxon>
    </lineage>
</organism>
<dbReference type="Pfam" id="PF24585">
    <property type="entry name" value="YunG"/>
    <property type="match status" value="1"/>
</dbReference>
<evidence type="ECO:0000256" key="4">
    <source>
        <dbReference type="RuleBase" id="RU003476"/>
    </source>
</evidence>
<dbReference type="PROSITE" id="PS51462">
    <property type="entry name" value="NUDIX"/>
    <property type="match status" value="1"/>
</dbReference>
<dbReference type="InterPro" id="IPR015797">
    <property type="entry name" value="NUDIX_hydrolase-like_dom_sf"/>
</dbReference>